<feature type="transmembrane region" description="Helical" evidence="1">
    <location>
        <begin position="226"/>
        <end position="255"/>
    </location>
</feature>
<dbReference type="Proteomes" id="UP001521184">
    <property type="component" value="Unassembled WGS sequence"/>
</dbReference>
<protein>
    <submittedName>
        <fullName evidence="2">Uncharacterized protein</fullName>
    </submittedName>
</protein>
<evidence type="ECO:0000313" key="2">
    <source>
        <dbReference type="EMBL" id="KAL1638753.1"/>
    </source>
</evidence>
<comment type="caution">
    <text evidence="2">The sequence shown here is derived from an EMBL/GenBank/DDBJ whole genome shotgun (WGS) entry which is preliminary data.</text>
</comment>
<evidence type="ECO:0000313" key="3">
    <source>
        <dbReference type="Proteomes" id="UP001521184"/>
    </source>
</evidence>
<keyword evidence="1" id="KW-1133">Transmembrane helix</keyword>
<sequence>MRYQSTTQEEVDNAIELTVGLWLMIYMGPSNSDIFLGVGRWHIDWPNHMSLAQVLDANFETSPLPPVVRGEQFPKDLNVYNLERIGGFQIMWTSSLKNHLAFDEETMTIVLYHFATVLDLHEKNDEQHSILPDGLAEETRRTLALLLPPFDVQSKRWYQQARKRANGVLDGTATTRSLGPRGREIDSFRFWQRRLVAIAEAFDNAEPRGFKAWWFDRRNGVQWTNFWLAMTVLMVTAVFGMISAITGIIQVYYAARA</sequence>
<organism evidence="2 3">
    <name type="scientific">Diplodia intermedia</name>
    <dbReference type="NCBI Taxonomy" id="856260"/>
    <lineage>
        <taxon>Eukaryota</taxon>
        <taxon>Fungi</taxon>
        <taxon>Dikarya</taxon>
        <taxon>Ascomycota</taxon>
        <taxon>Pezizomycotina</taxon>
        <taxon>Dothideomycetes</taxon>
        <taxon>Dothideomycetes incertae sedis</taxon>
        <taxon>Botryosphaeriales</taxon>
        <taxon>Botryosphaeriaceae</taxon>
        <taxon>Diplodia</taxon>
    </lineage>
</organism>
<keyword evidence="3" id="KW-1185">Reference proteome</keyword>
<proteinExistence type="predicted"/>
<reference evidence="2 3" key="1">
    <citation type="journal article" date="2023" name="Plant Dis.">
        <title>First Report of Diplodia intermedia Causing Canker and Dieback Diseases on Apple Trees in Canada.</title>
        <authorList>
            <person name="Ellouze W."/>
            <person name="Ilyukhin E."/>
            <person name="Sulman M."/>
            <person name="Ali S."/>
        </authorList>
    </citation>
    <scope>NUCLEOTIDE SEQUENCE [LARGE SCALE GENOMIC DNA]</scope>
    <source>
        <strain evidence="2 3">M45-28</strain>
    </source>
</reference>
<evidence type="ECO:0000256" key="1">
    <source>
        <dbReference type="SAM" id="Phobius"/>
    </source>
</evidence>
<keyword evidence="1" id="KW-0812">Transmembrane</keyword>
<dbReference type="EMBL" id="JAKEKT020000075">
    <property type="protein sequence ID" value="KAL1638753.1"/>
    <property type="molecule type" value="Genomic_DNA"/>
</dbReference>
<name>A0ABR3TGS2_9PEZI</name>
<gene>
    <name evidence="2" type="ORF">SLS58_008677</name>
</gene>
<keyword evidence="1" id="KW-0472">Membrane</keyword>
<accession>A0ABR3TGS2</accession>